<dbReference type="SUPFAM" id="SSF103647">
    <property type="entry name" value="TSP type-3 repeat"/>
    <property type="match status" value="4"/>
</dbReference>
<evidence type="ECO:0000313" key="2">
    <source>
        <dbReference type="Proteomes" id="UP000649617"/>
    </source>
</evidence>
<proteinExistence type="predicted"/>
<dbReference type="GO" id="GO:0005509">
    <property type="term" value="F:calcium ion binding"/>
    <property type="evidence" value="ECO:0007669"/>
    <property type="project" value="InterPro"/>
</dbReference>
<dbReference type="OrthoDB" id="14563at2759"/>
<sequence length="3083" mass="324270">MIELTPGLSQTTMMASGGFYRICWCGHWDGSSSSNISYCEDGTDFRVDVGTLMLVGPTPLNQAWTCISGTTCLLNDISGNHVSIYDHYLVLHTCGVQDVASRFPEEGSLFQVSGQCGCTSPLCSSYPPDTNQSLCAACGDFCPMDEKTDPGICGCGTPEVDSDGDGTPDCVDQCPLNPGKTAPDICGCGSLDSDSDLDGIPDCNDQCSGPDVTGGSCCVVVDSDADGLLDCLDQCPHDASKVLAGVCGCNVSDIDSDMDGVPDCLDLCPHDASKTFPGSCGCGISEADADGDFVPDCIDVCPNSGDFTFQGVQASFGHVSVTAAAGTYRLCWCHSGASCGSRADFIVDVGSLQLLGIQDIRSSRTCVSGQPCFIRRLMDSSEAGISLHPMIANFSAISMLVLDTCGVLPVAGNQSLEDGSDFISPQVALNAQRTSAWLAGQLTSAGGLYRLCWCSNVGRCSLVPDFYIDVGELMLLGPFPLSQQVTCIAGLTCRIDGIQGLGIQQADLVRVLDTCGHASGQALTVPTFNASLGMAVDAVSTVATQTFAGGAYRLCWCAAGFQCSLHHDYRVDFGVFSHVGPSPLASQDRTCVTGQACIIERIEGHLLSTDDAYWILETCGTQAPSRLAGQGRAIPQNGSMSISWGDATHTAVGGQYRLCWCSAFAKCDVAQNFVVDAGGLLLIGPLPQDRTCISGQTCFMKALPGYHLQADDRLLVLDTCGRPSPVVGFPLPQSKVLSSNSSRVAGFVAGSMLEFVTSTGGSYQLCWCAASSFACSWAESFQVNVGSLALIGPSTDANRAVSRLRICIAGSICAVQSLPGQDLQENDQLMLLETCGLQGPSQGQLAMPSLQANGTGLALLSNNVTVWSAAGGTYRLCWCASGYSCKSASDFRVDVGQLDVVGPSSVTSPFRWKPGSCQSANASVLAFSYVESMEACWLRCSSSSSNASGFSCGAAEYTPESGFCRLWACCSIVSSQASQTLVLSAQEKWKAGQDRTCVTGHPCTVDDVLGHLLTEGDAYAVLESCGSTLAWSYTAQSVSGRGGYANPCHCAESMNDTDGDGVMDCTDECPLDPDKIEVGTCGCGQADTDSDADGVPDCQDRCDLQAEKTSTGICGCSVLDTDTDADGVPDCNDRCPSLPDNSAGTAGCPAAAADLDGDGVPDFLDECPGDFSKASAGTCGCGESDVDADNDGLPDCMDLCPNDAFKVVPGACGCGIPDLDRDGDGTPDCYDKCPSFDAVFGAVSVEFGMLPAGQYRLCWCSRSIKSCAASQEFNVDLGGLSIFGPQIQDRTCISGHPCRFGDLAGYSLDDADRLLVLDTCGSSTALIPRWSQSVALPLLSSGSAAAWSSLPTAAGGLYRLCWCTVRPWQAEPVALCDQADRFTVDIGGLTLLGPSPLHQAYTCVSGQPCGLHGLTGLHLTPGDTIMILDTCGNTNFASSLLAAAGWDGLFFRFEDAAEASNQLQGFTTRLPFLHVAGGQYRLCWCSAGTGSACSSVTEHLVDFGNLQVLGPFPLQQERTCVSGQTCIFSLQVWDASAQDSLLLLDTCGLDSSIPKVQSTRGHCGRASIVGTVPLQDFSVLLDTNASSASACRLLCDAHVDHSSNASCVAAMYKDSQSNMSTPADSRAVGFCQLYSICSLVSDESSDYVVLTLPQTNREQNSLLPSMLQLGNVSLPGGSQIAIASWDELVFSSAGGNFRLCWCAGGQMCQTPADFALDAGSFTLIGPFELDSTRTCMSGVSCVVDGVVGVGLSDGDRLLVQDTCGASVSGGQLHFLAANSTEISRRAVSFNNGSVQVLSLPGGQYRLCWCAVGFPCVAGQVDIGELLVRGPKPSQHRTCIAGQVCEIPALMGQALDIRDGLFVLDTCSRPGNLLPTIQNFPDAGKLLVTGTMRDASWASSFVVSAAGGDYRLCWCATSDCVSEGVQAHFIDAGTLHLLGPSVLRVEKTCVSGRACTIRYSGNDLFQALQNFSLGDTLRVLDTCGEASHIPGFGDGTAVDVTASGALFSWGSDVVSAAAGSFRLCWCAAGFACAGGESFQVDVGRLLVLGPPSLTMERTCVSGLTCSFSLEPDFDETSGQIMLLSTCSPDPEQGSPPLRPAVAGLPGDEINATNESSRYEVIHWGRDLFTGQGGQFRLCWCGASSCGVVDSFLVDFGSFTLIGPTPLTQDWTCVSGYTCMIEGLQGQHVSASDHIMILETCAVEKGLGRWLNVSELDSEPAKWVLEKISFAGGQYRICWCSPAGPCSKASDFSVDTGSLLVIGPSPLDQRRTCISGDRCPGFYIHGQDLSQNDTVQILDTCGIDTTSEGWPHANTVSLAEPSTILLEFGEPFVAAGGAYRLCWCQPLQEEFSSSCQVDVGHMVIIGVSPLAQDRTCLSGQTCLLDGIQGHHLSVHDLWLPMDTCGDPNQIISPAGRLATTVSLSGSSVSWGSNALTLAAGQYRLCWCSGEAVCSTSSQFLTDVGHFQMLGPFPLQSHTCISGQTCVVKGILGLGWDMSDEFMVMDTCGQKQVTPGLSSAGAVADTRGSFVEVNWGQHRVLALGGSYRLCWCPGTLASVNGTNRSIHCVTSDFAADGGELFVLGPTRKQEWTCISGQECSLVGLDAGAAIGDFGQLVVLETCGVGGVLHRWPDAGRLAEVATSSVTSNLVVSAGGGRYRLCWCAAISYSRAQCMSGSVDNQSSCEFYTGNWSDNSSLFCQTAEDFAVDMGTLDLLGPSPLFQHMTCFSGQACEFHDLEGYNLEQGRVMVLDTCGTTSLPARLKQTLTTGAAWASSDITSPGGVYRLCWCMETNSSWQSCALAEDFLVDAGTLTIAGLSPLTQDRTCVSGRRCTVDNLQGVGLYDASFNLLIMNTCGVDNAVLSWAQPGELLRLRRGFASWFDLAITAVGGNYRMCWCSRSNNTLESQCSHSGHFEVDTGSLFLVGPRPLEQDRTCITGQTCVLESLIGIGWSDADFVAIHSTCGSLRAEGVPERFMQERPRLADMTGGHWLASWDAARSSAAGGQYRLCWQAGLQSNGTDSIAESWIDMGSFTLIGPSTGAARTCLSGQSCQVDGLLGQHLSANDSFVVMDTCSLDDSMLDDSFVL</sequence>
<dbReference type="PANTHER" id="PTHR10199">
    <property type="entry name" value="THROMBOSPONDIN"/>
    <property type="match status" value="1"/>
</dbReference>
<comment type="caution">
    <text evidence="1">The sequence shown here is derived from an EMBL/GenBank/DDBJ whole genome shotgun (WGS) entry which is preliminary data.</text>
</comment>
<accession>A0A812MM83</accession>
<dbReference type="EMBL" id="CAJNIZ010007799">
    <property type="protein sequence ID" value="CAE7261355.1"/>
    <property type="molecule type" value="Genomic_DNA"/>
</dbReference>
<dbReference type="InterPro" id="IPR028974">
    <property type="entry name" value="TSP_type-3_rpt"/>
</dbReference>
<organism evidence="1 2">
    <name type="scientific">Symbiodinium pilosum</name>
    <name type="common">Dinoflagellate</name>
    <dbReference type="NCBI Taxonomy" id="2952"/>
    <lineage>
        <taxon>Eukaryota</taxon>
        <taxon>Sar</taxon>
        <taxon>Alveolata</taxon>
        <taxon>Dinophyceae</taxon>
        <taxon>Suessiales</taxon>
        <taxon>Symbiodiniaceae</taxon>
        <taxon>Symbiodinium</taxon>
    </lineage>
</organism>
<reference evidence="1" key="1">
    <citation type="submission" date="2021-02" db="EMBL/GenBank/DDBJ databases">
        <authorList>
            <person name="Dougan E. K."/>
            <person name="Rhodes N."/>
            <person name="Thang M."/>
            <person name="Chan C."/>
        </authorList>
    </citation>
    <scope>NUCLEOTIDE SEQUENCE</scope>
</reference>
<protein>
    <submittedName>
        <fullName evidence="1">AgaA33 protein</fullName>
    </submittedName>
</protein>
<dbReference type="PANTHER" id="PTHR10199:SF119">
    <property type="entry name" value="RE20510P"/>
    <property type="match status" value="1"/>
</dbReference>
<gene>
    <name evidence="1" type="primary">agaA33</name>
    <name evidence="1" type="ORF">SPIL2461_LOCUS5488</name>
</gene>
<dbReference type="Proteomes" id="UP000649617">
    <property type="component" value="Unassembled WGS sequence"/>
</dbReference>
<keyword evidence="2" id="KW-1185">Reference proteome</keyword>
<name>A0A812MM83_SYMPI</name>
<evidence type="ECO:0000313" key="1">
    <source>
        <dbReference type="EMBL" id="CAE7261355.1"/>
    </source>
</evidence>
<dbReference type="Gene3D" id="4.10.1080.10">
    <property type="entry name" value="TSP type-3 repeat"/>
    <property type="match status" value="2"/>
</dbReference>